<dbReference type="Pfam" id="PF00168">
    <property type="entry name" value="C2"/>
    <property type="match status" value="2"/>
</dbReference>
<reference evidence="5" key="1">
    <citation type="submission" date="2025-08" db="UniProtKB">
        <authorList>
            <consortium name="Ensembl"/>
        </authorList>
    </citation>
    <scope>IDENTIFICATION</scope>
</reference>
<comment type="similarity">
    <text evidence="1">Belongs to the synaptotagmin family.</text>
</comment>
<dbReference type="PROSITE" id="PS50004">
    <property type="entry name" value="C2"/>
    <property type="match status" value="2"/>
</dbReference>
<evidence type="ECO:0000259" key="4">
    <source>
        <dbReference type="PROSITE" id="PS50004"/>
    </source>
</evidence>
<keyword evidence="3" id="KW-1133">Transmembrane helix</keyword>
<dbReference type="GO" id="GO:0098793">
    <property type="term" value="C:presynapse"/>
    <property type="evidence" value="ECO:0007669"/>
    <property type="project" value="GOC"/>
</dbReference>
<organism evidence="5 6">
    <name type="scientific">Propithecus coquereli</name>
    <name type="common">Coquerel's sifaka</name>
    <name type="synonym">Propithecus verreauxi coquereli</name>
    <dbReference type="NCBI Taxonomy" id="379532"/>
    <lineage>
        <taxon>Eukaryota</taxon>
        <taxon>Metazoa</taxon>
        <taxon>Chordata</taxon>
        <taxon>Craniata</taxon>
        <taxon>Vertebrata</taxon>
        <taxon>Euteleostomi</taxon>
        <taxon>Mammalia</taxon>
        <taxon>Eutheria</taxon>
        <taxon>Euarchontoglires</taxon>
        <taxon>Primates</taxon>
        <taxon>Strepsirrhini</taxon>
        <taxon>Lemuriformes</taxon>
        <taxon>Indriidae</taxon>
        <taxon>Propithecus</taxon>
    </lineage>
</organism>
<evidence type="ECO:0000256" key="3">
    <source>
        <dbReference type="SAM" id="Phobius"/>
    </source>
</evidence>
<dbReference type="PRINTS" id="PR00399">
    <property type="entry name" value="SYNAPTOTAGMN"/>
</dbReference>
<dbReference type="PANTHER" id="PTHR10024">
    <property type="entry name" value="SYNAPTOTAGMIN"/>
    <property type="match status" value="1"/>
</dbReference>
<dbReference type="InterPro" id="IPR001565">
    <property type="entry name" value="Synaptotagmin"/>
</dbReference>
<dbReference type="Gene3D" id="2.60.40.150">
    <property type="entry name" value="C2 domain"/>
    <property type="match status" value="2"/>
</dbReference>
<dbReference type="GO" id="GO:0001786">
    <property type="term" value="F:phosphatidylserine binding"/>
    <property type="evidence" value="ECO:0007669"/>
    <property type="project" value="TreeGrafter"/>
</dbReference>
<sequence length="423" mass="48321">MKEFLAYIYFFYEIPTVVGIFSAFGLVFTVSLFAWICCQRKSSKSNKTPPYKFVHVLKGVDIYPENLNSKKKFGADDKNEVKNKPAVPKNSLHLDLEKRDLNGNFPKTNLKAGSPSDLENVTPKLFLEGEKEAISPDSINSSTSLTSEEKQEKLGTLFFSLEYNFEKKAFVVNIKEACGLPAMDEQSMTSDPYIKMTILPEKKHKVKTRVLRKTLDPAFDETFTFYGIPYTQIQELALHFTILSFDRFSRDDIIGEVLIPLSGIELSDGKMLMNREIIKRNVRVIHFECLNLFRKQLFSSVFIVLALAKELPQFMTLLLLPDPYVKVNLYHAKKRISKKKTHVKKCTPNAVFNELFVFDIPCEGLEEISVEFLVLDSERGSRNEVIGRLVLGAAAEGTGGEHWKEICDYPRRQIAKWHMLCDG</sequence>
<dbReference type="AlphaFoldDB" id="A0A2K6G0K2"/>
<dbReference type="GO" id="GO:0005886">
    <property type="term" value="C:plasma membrane"/>
    <property type="evidence" value="ECO:0007669"/>
    <property type="project" value="TreeGrafter"/>
</dbReference>
<dbReference type="Proteomes" id="UP000233160">
    <property type="component" value="Unassembled WGS sequence"/>
</dbReference>
<dbReference type="GO" id="GO:0030424">
    <property type="term" value="C:axon"/>
    <property type="evidence" value="ECO:0007669"/>
    <property type="project" value="TreeGrafter"/>
</dbReference>
<dbReference type="FunFam" id="2.60.40.150:FF:000051">
    <property type="entry name" value="Synaptotagmin 11"/>
    <property type="match status" value="1"/>
</dbReference>
<dbReference type="CDD" id="cd08388">
    <property type="entry name" value="C2A_Synaptotagmin-4-11"/>
    <property type="match status" value="1"/>
</dbReference>
<proteinExistence type="inferred from homology"/>
<dbReference type="InterPro" id="IPR035892">
    <property type="entry name" value="C2_domain_sf"/>
</dbReference>
<dbReference type="OMA" id="SIEYNFE"/>
<dbReference type="SMART" id="SM00239">
    <property type="entry name" value="C2"/>
    <property type="match status" value="2"/>
</dbReference>
<feature type="domain" description="C2" evidence="4">
    <location>
        <begin position="281"/>
        <end position="418"/>
    </location>
</feature>
<dbReference type="GO" id="GO:0070382">
    <property type="term" value="C:exocytic vesicle"/>
    <property type="evidence" value="ECO:0007669"/>
    <property type="project" value="TreeGrafter"/>
</dbReference>
<protein>
    <submittedName>
        <fullName evidence="5">Synaptotagmin 4</fullName>
    </submittedName>
</protein>
<name>A0A2K6G0K2_PROCO</name>
<accession>A0A2K6G0K2</accession>
<evidence type="ECO:0000313" key="6">
    <source>
        <dbReference type="Proteomes" id="UP000233160"/>
    </source>
</evidence>
<evidence type="ECO:0000256" key="1">
    <source>
        <dbReference type="ARBA" id="ARBA00006996"/>
    </source>
</evidence>
<evidence type="ECO:0000256" key="2">
    <source>
        <dbReference type="ARBA" id="ARBA00022737"/>
    </source>
</evidence>
<dbReference type="GO" id="GO:0006906">
    <property type="term" value="P:vesicle fusion"/>
    <property type="evidence" value="ECO:0007669"/>
    <property type="project" value="TreeGrafter"/>
</dbReference>
<evidence type="ECO:0000313" key="5">
    <source>
        <dbReference type="Ensembl" id="ENSPCOP00000019751.1"/>
    </source>
</evidence>
<dbReference type="GO" id="GO:0030276">
    <property type="term" value="F:clathrin binding"/>
    <property type="evidence" value="ECO:0007669"/>
    <property type="project" value="TreeGrafter"/>
</dbReference>
<reference evidence="5" key="2">
    <citation type="submission" date="2025-09" db="UniProtKB">
        <authorList>
            <consortium name="Ensembl"/>
        </authorList>
    </citation>
    <scope>IDENTIFICATION</scope>
</reference>
<keyword evidence="6" id="KW-1185">Reference proteome</keyword>
<dbReference type="SUPFAM" id="SSF49562">
    <property type="entry name" value="C2 domain (Calcium/lipid-binding domain, CaLB)"/>
    <property type="match status" value="2"/>
</dbReference>
<dbReference type="GeneTree" id="ENSGT00940000159026"/>
<dbReference type="GO" id="GO:0005509">
    <property type="term" value="F:calcium ion binding"/>
    <property type="evidence" value="ECO:0007669"/>
    <property type="project" value="TreeGrafter"/>
</dbReference>
<dbReference type="PANTHER" id="PTHR10024:SF114">
    <property type="entry name" value="SYNAPTOTAGMIN-4"/>
    <property type="match status" value="1"/>
</dbReference>
<dbReference type="GO" id="GO:1903861">
    <property type="term" value="P:positive regulation of dendrite extension"/>
    <property type="evidence" value="ECO:0007669"/>
    <property type="project" value="Ensembl"/>
</dbReference>
<dbReference type="GO" id="GO:0048791">
    <property type="term" value="P:calcium ion-regulated exocytosis of neurotransmitter"/>
    <property type="evidence" value="ECO:0007669"/>
    <property type="project" value="TreeGrafter"/>
</dbReference>
<gene>
    <name evidence="5" type="primary">SYT4</name>
</gene>
<keyword evidence="3" id="KW-0812">Transmembrane</keyword>
<keyword evidence="3" id="KW-0472">Membrane</keyword>
<feature type="domain" description="C2" evidence="4">
    <location>
        <begin position="153"/>
        <end position="274"/>
    </location>
</feature>
<dbReference type="GO" id="GO:0000149">
    <property type="term" value="F:SNARE binding"/>
    <property type="evidence" value="ECO:0007669"/>
    <property type="project" value="TreeGrafter"/>
</dbReference>
<dbReference type="InterPro" id="IPR000008">
    <property type="entry name" value="C2_dom"/>
</dbReference>
<dbReference type="GO" id="GO:0033604">
    <property type="term" value="P:negative regulation of catecholamine secretion"/>
    <property type="evidence" value="ECO:0007669"/>
    <property type="project" value="Ensembl"/>
</dbReference>
<keyword evidence="2" id="KW-0677">Repeat</keyword>
<dbReference type="GO" id="GO:0005544">
    <property type="term" value="F:calcium-dependent phospholipid binding"/>
    <property type="evidence" value="ECO:0007669"/>
    <property type="project" value="TreeGrafter"/>
</dbReference>
<dbReference type="Ensembl" id="ENSPCOT00000030402.1">
    <property type="protein sequence ID" value="ENSPCOP00000019751.1"/>
    <property type="gene ID" value="ENSPCOG00000021832.1"/>
</dbReference>
<dbReference type="STRING" id="379532.ENSPCOP00000019751"/>
<feature type="transmembrane region" description="Helical" evidence="3">
    <location>
        <begin position="7"/>
        <end position="36"/>
    </location>
</feature>